<comment type="caution">
    <text evidence="1">The sequence shown here is derived from an EMBL/GenBank/DDBJ whole genome shotgun (WGS) entry which is preliminary data.</text>
</comment>
<dbReference type="GO" id="GO:0008781">
    <property type="term" value="F:N-acylneuraminate cytidylyltransferase activity"/>
    <property type="evidence" value="ECO:0007669"/>
    <property type="project" value="TreeGrafter"/>
</dbReference>
<protein>
    <submittedName>
        <fullName evidence="1">Uncharacterized protein</fullName>
    </submittedName>
</protein>
<dbReference type="AlphaFoldDB" id="A0A0F9W777"/>
<dbReference type="EMBL" id="LAZR01000336">
    <property type="protein sequence ID" value="KKN73873.1"/>
    <property type="molecule type" value="Genomic_DNA"/>
</dbReference>
<evidence type="ECO:0000313" key="1">
    <source>
        <dbReference type="EMBL" id="KKN73873.1"/>
    </source>
</evidence>
<dbReference type="PANTHER" id="PTHR21485:SF3">
    <property type="entry name" value="N-ACYLNEURAMINATE CYTIDYLYLTRANSFERASE"/>
    <property type="match status" value="1"/>
</dbReference>
<dbReference type="PANTHER" id="PTHR21485">
    <property type="entry name" value="HAD SUPERFAMILY MEMBERS CMAS AND KDSC"/>
    <property type="match status" value="1"/>
</dbReference>
<name>A0A0F9W777_9ZZZZ</name>
<dbReference type="Gene3D" id="3.90.550.10">
    <property type="entry name" value="Spore Coat Polysaccharide Biosynthesis Protein SpsA, Chain A"/>
    <property type="match status" value="1"/>
</dbReference>
<dbReference type="InterPro" id="IPR029044">
    <property type="entry name" value="Nucleotide-diphossugar_trans"/>
</dbReference>
<accession>A0A0F9W777</accession>
<organism evidence="1">
    <name type="scientific">marine sediment metagenome</name>
    <dbReference type="NCBI Taxonomy" id="412755"/>
    <lineage>
        <taxon>unclassified sequences</taxon>
        <taxon>metagenomes</taxon>
        <taxon>ecological metagenomes</taxon>
    </lineage>
</organism>
<reference evidence="1" key="1">
    <citation type="journal article" date="2015" name="Nature">
        <title>Complex archaea that bridge the gap between prokaryotes and eukaryotes.</title>
        <authorList>
            <person name="Spang A."/>
            <person name="Saw J.H."/>
            <person name="Jorgensen S.L."/>
            <person name="Zaremba-Niedzwiedzka K."/>
            <person name="Martijn J."/>
            <person name="Lind A.E."/>
            <person name="van Eijk R."/>
            <person name="Schleper C."/>
            <person name="Guy L."/>
            <person name="Ettema T.J."/>
        </authorList>
    </citation>
    <scope>NUCLEOTIDE SEQUENCE</scope>
</reference>
<dbReference type="InterPro" id="IPR050793">
    <property type="entry name" value="CMP-NeuNAc_synthase"/>
</dbReference>
<gene>
    <name evidence="1" type="ORF">LCGC14_0396750</name>
</gene>
<proteinExistence type="predicted"/>
<dbReference type="SUPFAM" id="SSF53448">
    <property type="entry name" value="Nucleotide-diphospho-sugar transferases"/>
    <property type="match status" value="1"/>
</dbReference>
<sequence length="104" mass="11699">MGDSLLTVTPTKLCLWATDESGEAKANYDYLHKGRTQDLGLQYRENGAIYIVKRDVLMETKQFIGGKVTLFPISPTCSFDIDNHLDFIVAERVMDEVIANQSQV</sequence>